<reference evidence="3" key="1">
    <citation type="journal article" date="2019" name="Int. J. Syst. Evol. Microbiol.">
        <title>The Global Catalogue of Microorganisms (GCM) 10K type strain sequencing project: providing services to taxonomists for standard genome sequencing and annotation.</title>
        <authorList>
            <consortium name="The Broad Institute Genomics Platform"/>
            <consortium name="The Broad Institute Genome Sequencing Center for Infectious Disease"/>
            <person name="Wu L."/>
            <person name="Ma J."/>
        </authorList>
    </citation>
    <scope>NUCLEOTIDE SEQUENCE [LARGE SCALE GENOMIC DNA]</scope>
    <source>
        <strain evidence="3">KCTC 52239</strain>
    </source>
</reference>
<proteinExistence type="predicted"/>
<organism evidence="2 3">
    <name type="scientific">Paracoccus fontiphilus</name>
    <dbReference type="NCBI Taxonomy" id="1815556"/>
    <lineage>
        <taxon>Bacteria</taxon>
        <taxon>Pseudomonadati</taxon>
        <taxon>Pseudomonadota</taxon>
        <taxon>Alphaproteobacteria</taxon>
        <taxon>Rhodobacterales</taxon>
        <taxon>Paracoccaceae</taxon>
        <taxon>Paracoccus</taxon>
    </lineage>
</organism>
<comment type="caution">
    <text evidence="2">The sequence shown here is derived from an EMBL/GenBank/DDBJ whole genome shotgun (WGS) entry which is preliminary data.</text>
</comment>
<dbReference type="Proteomes" id="UP001595557">
    <property type="component" value="Unassembled WGS sequence"/>
</dbReference>
<dbReference type="InterPro" id="IPR005569">
    <property type="entry name" value="Arc_DNA-bd_dom"/>
</dbReference>
<evidence type="ECO:0000259" key="1">
    <source>
        <dbReference type="Pfam" id="PF03869"/>
    </source>
</evidence>
<keyword evidence="3" id="KW-1185">Reference proteome</keyword>
<feature type="domain" description="Arc-like DNA binding" evidence="1">
    <location>
        <begin position="10"/>
        <end position="52"/>
    </location>
</feature>
<keyword evidence="2" id="KW-0238">DNA-binding</keyword>
<dbReference type="InterPro" id="IPR013321">
    <property type="entry name" value="Arc_rbn_hlx_hlx"/>
</dbReference>
<dbReference type="Pfam" id="PF03869">
    <property type="entry name" value="Arc"/>
    <property type="match status" value="1"/>
</dbReference>
<dbReference type="GO" id="GO:0003677">
    <property type="term" value="F:DNA binding"/>
    <property type="evidence" value="ECO:0007669"/>
    <property type="project" value="UniProtKB-KW"/>
</dbReference>
<dbReference type="InterPro" id="IPR010985">
    <property type="entry name" value="Ribbon_hlx_hlx"/>
</dbReference>
<dbReference type="SUPFAM" id="SSF47598">
    <property type="entry name" value="Ribbon-helix-helix"/>
    <property type="match status" value="1"/>
</dbReference>
<gene>
    <name evidence="2" type="ORF">ACFOD7_17530</name>
</gene>
<dbReference type="EMBL" id="JBHRTE010000087">
    <property type="protein sequence ID" value="MFC3169854.1"/>
    <property type="molecule type" value="Genomic_DNA"/>
</dbReference>
<evidence type="ECO:0000313" key="2">
    <source>
        <dbReference type="EMBL" id="MFC3169854.1"/>
    </source>
</evidence>
<name>A0ABV7IH85_9RHOB</name>
<sequence length="107" mass="12134">MAKSAYPSDQQDKFMLRLPEGMRELIKASADANGRSMNAEIIQRLQDTYSQETLTEMSQAAADIERAWLEERLHKALMSRLMFELGGNLSADAMQSIIDKIKLPENE</sequence>
<dbReference type="RefSeq" id="WP_207466653.1">
    <property type="nucleotide sequence ID" value="NZ_JAFNAW010000010.1"/>
</dbReference>
<accession>A0ABV7IH85</accession>
<protein>
    <submittedName>
        <fullName evidence="2">Arc family DNA-binding protein</fullName>
    </submittedName>
</protein>
<dbReference type="Gene3D" id="1.10.1220.10">
    <property type="entry name" value="Met repressor-like"/>
    <property type="match status" value="1"/>
</dbReference>
<evidence type="ECO:0000313" key="3">
    <source>
        <dbReference type="Proteomes" id="UP001595557"/>
    </source>
</evidence>